<reference evidence="2 3" key="1">
    <citation type="journal article" date="2014" name="Front. Microbiol.">
        <title>Population and genomic analysis of the genus Halorubrum.</title>
        <authorList>
            <person name="Fullmer M.S."/>
            <person name="Soucy S.M."/>
            <person name="Swithers K.S."/>
            <person name="Makkay A.M."/>
            <person name="Wheeler R."/>
            <person name="Ventosa A."/>
            <person name="Gogarten J.P."/>
            <person name="Papke R.T."/>
        </authorList>
    </citation>
    <scope>NUCLEOTIDE SEQUENCE [LARGE SCALE GENOMIC DNA]</scope>
    <source>
        <strain evidence="2 3">LD3</strain>
    </source>
</reference>
<accession>A0A256J270</accession>
<comment type="caution">
    <text evidence="2">The sequence shown here is derived from an EMBL/GenBank/DDBJ whole genome shotgun (WGS) entry which is preliminary data.</text>
</comment>
<dbReference type="Proteomes" id="UP000216409">
    <property type="component" value="Unassembled WGS sequence"/>
</dbReference>
<gene>
    <name evidence="2" type="ORF">DJ83_04155</name>
</gene>
<name>A0A256J270_HALEZ</name>
<keyword evidence="1" id="KW-1133">Transmembrane helix</keyword>
<protein>
    <submittedName>
        <fullName evidence="2">Uncharacterized protein</fullName>
    </submittedName>
</protein>
<sequence>MSFGDPVFTILGSLTGIVICVMSGSLAIATRLLVQKDARANFVMLMSLIAFGFGAATLRVTAGPALTCLAELLGL</sequence>
<organism evidence="2 3">
    <name type="scientific">Halorubrum ezzemoulense</name>
    <name type="common">Halorubrum chaoviator</name>
    <dbReference type="NCBI Taxonomy" id="337243"/>
    <lineage>
        <taxon>Archaea</taxon>
        <taxon>Methanobacteriati</taxon>
        <taxon>Methanobacteriota</taxon>
        <taxon>Stenosarchaea group</taxon>
        <taxon>Halobacteria</taxon>
        <taxon>Halobacteriales</taxon>
        <taxon>Haloferacaceae</taxon>
        <taxon>Halorubrum</taxon>
    </lineage>
</organism>
<evidence type="ECO:0000256" key="1">
    <source>
        <dbReference type="SAM" id="Phobius"/>
    </source>
</evidence>
<keyword evidence="1" id="KW-0472">Membrane</keyword>
<feature type="transmembrane region" description="Helical" evidence="1">
    <location>
        <begin position="6"/>
        <end position="30"/>
    </location>
</feature>
<evidence type="ECO:0000313" key="3">
    <source>
        <dbReference type="Proteomes" id="UP000216409"/>
    </source>
</evidence>
<evidence type="ECO:0000313" key="2">
    <source>
        <dbReference type="EMBL" id="OYR62904.1"/>
    </source>
</evidence>
<dbReference type="AlphaFoldDB" id="A0A256J270"/>
<dbReference type="EMBL" id="NHOW01000049">
    <property type="protein sequence ID" value="OYR62904.1"/>
    <property type="molecule type" value="Genomic_DNA"/>
</dbReference>
<proteinExistence type="predicted"/>
<feature type="transmembrane region" description="Helical" evidence="1">
    <location>
        <begin position="42"/>
        <end position="62"/>
    </location>
</feature>
<keyword evidence="1" id="KW-0812">Transmembrane</keyword>